<evidence type="ECO:0000313" key="1">
    <source>
        <dbReference type="EMBL" id="GAH48040.1"/>
    </source>
</evidence>
<reference evidence="1" key="1">
    <citation type="journal article" date="2014" name="Front. Microbiol.">
        <title>High frequency of phylogenetically diverse reductive dehalogenase-homologous genes in deep subseafloor sedimentary metagenomes.</title>
        <authorList>
            <person name="Kawai M."/>
            <person name="Futagami T."/>
            <person name="Toyoda A."/>
            <person name="Takaki Y."/>
            <person name="Nishi S."/>
            <person name="Hori S."/>
            <person name="Arai W."/>
            <person name="Tsubouchi T."/>
            <person name="Morono Y."/>
            <person name="Uchiyama I."/>
            <person name="Ito T."/>
            <person name="Fujiyama A."/>
            <person name="Inagaki F."/>
            <person name="Takami H."/>
        </authorList>
    </citation>
    <scope>NUCLEOTIDE SEQUENCE</scope>
    <source>
        <strain evidence="1">Expedition CK06-06</strain>
    </source>
</reference>
<gene>
    <name evidence="1" type="ORF">S03H2_35323</name>
</gene>
<dbReference type="SUPFAM" id="SSF52922">
    <property type="entry name" value="TK C-terminal domain-like"/>
    <property type="match status" value="1"/>
</dbReference>
<dbReference type="AlphaFoldDB" id="X1GT63"/>
<dbReference type="InterPro" id="IPR009014">
    <property type="entry name" value="Transketo_C/PFOR_II"/>
</dbReference>
<proteinExistence type="predicted"/>
<protein>
    <recommendedName>
        <fullName evidence="2">Pyruvate:ferredoxin oxidoreductase core domain-containing protein</fullName>
    </recommendedName>
</protein>
<dbReference type="EMBL" id="BARU01021590">
    <property type="protein sequence ID" value="GAH48040.1"/>
    <property type="molecule type" value="Genomic_DNA"/>
</dbReference>
<feature type="non-terminal residue" evidence="1">
    <location>
        <position position="1"/>
    </location>
</feature>
<sequence>FPKEKVKQVVAGAKAIIVPEMNYTGVIAEQVERVTDLNIPVIKVPKVATLHHPDDILKAIEEVAK</sequence>
<name>X1GT63_9ZZZZ</name>
<evidence type="ECO:0008006" key="2">
    <source>
        <dbReference type="Google" id="ProtNLM"/>
    </source>
</evidence>
<organism evidence="1">
    <name type="scientific">marine sediment metagenome</name>
    <dbReference type="NCBI Taxonomy" id="412755"/>
    <lineage>
        <taxon>unclassified sequences</taxon>
        <taxon>metagenomes</taxon>
        <taxon>ecological metagenomes</taxon>
    </lineage>
</organism>
<accession>X1GT63</accession>
<comment type="caution">
    <text evidence="1">The sequence shown here is derived from an EMBL/GenBank/DDBJ whole genome shotgun (WGS) entry which is preliminary data.</text>
</comment>
<dbReference type="Gene3D" id="3.40.50.920">
    <property type="match status" value="1"/>
</dbReference>